<evidence type="ECO:0000256" key="1">
    <source>
        <dbReference type="ARBA" id="ARBA00005952"/>
    </source>
</evidence>
<gene>
    <name evidence="6" type="primary">nusB</name>
    <name evidence="8" type="ORF">EDC65_0621</name>
</gene>
<evidence type="ECO:0000256" key="5">
    <source>
        <dbReference type="ARBA" id="ARBA00023163"/>
    </source>
</evidence>
<reference evidence="8 9" key="1">
    <citation type="submission" date="2018-11" db="EMBL/GenBank/DDBJ databases">
        <title>Genomic Encyclopedia of Type Strains, Phase IV (KMG-IV): sequencing the most valuable type-strain genomes for metagenomic binning, comparative biology and taxonomic classification.</title>
        <authorList>
            <person name="Goeker M."/>
        </authorList>
    </citation>
    <scope>NUCLEOTIDE SEQUENCE [LARGE SCALE GENOMIC DNA]</scope>
    <source>
        <strain evidence="8 9">DSM 5900</strain>
    </source>
</reference>
<keyword evidence="5 6" id="KW-0804">Transcription</keyword>
<dbReference type="RefSeq" id="WP_245978175.1">
    <property type="nucleotide sequence ID" value="NZ_AP019700.1"/>
</dbReference>
<evidence type="ECO:0000256" key="3">
    <source>
        <dbReference type="ARBA" id="ARBA00022884"/>
    </source>
</evidence>
<dbReference type="Pfam" id="PF01029">
    <property type="entry name" value="NusB"/>
    <property type="match status" value="1"/>
</dbReference>
<evidence type="ECO:0000259" key="7">
    <source>
        <dbReference type="Pfam" id="PF01029"/>
    </source>
</evidence>
<dbReference type="PANTHER" id="PTHR11078:SF3">
    <property type="entry name" value="ANTITERMINATION NUSB DOMAIN-CONTAINING PROTEIN"/>
    <property type="match status" value="1"/>
</dbReference>
<dbReference type="NCBIfam" id="TIGR01951">
    <property type="entry name" value="nusB"/>
    <property type="match status" value="1"/>
</dbReference>
<dbReference type="GO" id="GO:0003723">
    <property type="term" value="F:RNA binding"/>
    <property type="evidence" value="ECO:0007669"/>
    <property type="project" value="UniProtKB-UniRule"/>
</dbReference>
<dbReference type="GO" id="GO:0005829">
    <property type="term" value="C:cytosol"/>
    <property type="evidence" value="ECO:0007669"/>
    <property type="project" value="TreeGrafter"/>
</dbReference>
<dbReference type="GO" id="GO:0031564">
    <property type="term" value="P:transcription antitermination"/>
    <property type="evidence" value="ECO:0007669"/>
    <property type="project" value="UniProtKB-KW"/>
</dbReference>
<dbReference type="HAMAP" id="MF_00073">
    <property type="entry name" value="NusB"/>
    <property type="match status" value="1"/>
</dbReference>
<dbReference type="Gene3D" id="1.10.940.10">
    <property type="entry name" value="NusB-like"/>
    <property type="match status" value="1"/>
</dbReference>
<dbReference type="InterPro" id="IPR035926">
    <property type="entry name" value="NusB-like_sf"/>
</dbReference>
<accession>A0A3N1M6H2</accession>
<dbReference type="AlphaFoldDB" id="A0A3N1M6H2"/>
<dbReference type="InterPro" id="IPR006027">
    <property type="entry name" value="NusB_RsmB_TIM44"/>
</dbReference>
<comment type="function">
    <text evidence="6">Involved in transcription antitermination. Required for transcription of ribosomal RNA (rRNA) genes. Binds specifically to the boxA antiterminator sequence of the ribosomal RNA (rrn) operons.</text>
</comment>
<protein>
    <recommendedName>
        <fullName evidence="6">Transcription antitermination protein NusB</fullName>
    </recommendedName>
    <alternativeName>
        <fullName evidence="6">Antitermination factor NusB</fullName>
    </alternativeName>
</protein>
<dbReference type="PANTHER" id="PTHR11078">
    <property type="entry name" value="N UTILIZATION SUBSTANCE PROTEIN B-RELATED"/>
    <property type="match status" value="1"/>
</dbReference>
<keyword evidence="2 6" id="KW-0889">Transcription antitermination</keyword>
<dbReference type="InterPro" id="IPR011605">
    <property type="entry name" value="NusB_fam"/>
</dbReference>
<evidence type="ECO:0000313" key="9">
    <source>
        <dbReference type="Proteomes" id="UP000278222"/>
    </source>
</evidence>
<evidence type="ECO:0000313" key="8">
    <source>
        <dbReference type="EMBL" id="ROQ01442.1"/>
    </source>
</evidence>
<keyword evidence="4 6" id="KW-0805">Transcription regulation</keyword>
<evidence type="ECO:0000256" key="4">
    <source>
        <dbReference type="ARBA" id="ARBA00023015"/>
    </source>
</evidence>
<keyword evidence="3 6" id="KW-0694">RNA-binding</keyword>
<keyword evidence="9" id="KW-1185">Reference proteome</keyword>
<organism evidence="8 9">
    <name type="scientific">Stella humosa</name>
    <dbReference type="NCBI Taxonomy" id="94"/>
    <lineage>
        <taxon>Bacteria</taxon>
        <taxon>Pseudomonadati</taxon>
        <taxon>Pseudomonadota</taxon>
        <taxon>Alphaproteobacteria</taxon>
        <taxon>Rhodospirillales</taxon>
        <taxon>Stellaceae</taxon>
        <taxon>Stella</taxon>
    </lineage>
</organism>
<dbReference type="Proteomes" id="UP000278222">
    <property type="component" value="Unassembled WGS sequence"/>
</dbReference>
<evidence type="ECO:0000256" key="6">
    <source>
        <dbReference type="HAMAP-Rule" id="MF_00073"/>
    </source>
</evidence>
<dbReference type="SUPFAM" id="SSF48013">
    <property type="entry name" value="NusB-like"/>
    <property type="match status" value="1"/>
</dbReference>
<proteinExistence type="inferred from homology"/>
<comment type="similarity">
    <text evidence="1 6">Belongs to the NusB family.</text>
</comment>
<evidence type="ECO:0000256" key="2">
    <source>
        <dbReference type="ARBA" id="ARBA00022814"/>
    </source>
</evidence>
<name>A0A3N1M6H2_9PROT</name>
<dbReference type="EMBL" id="RJKX01000011">
    <property type="protein sequence ID" value="ROQ01442.1"/>
    <property type="molecule type" value="Genomic_DNA"/>
</dbReference>
<comment type="caution">
    <text evidence="8">The sequence shown here is derived from an EMBL/GenBank/DDBJ whole genome shotgun (WGS) entry which is preliminary data.</text>
</comment>
<dbReference type="GO" id="GO:0006353">
    <property type="term" value="P:DNA-templated transcription termination"/>
    <property type="evidence" value="ECO:0007669"/>
    <property type="project" value="UniProtKB-UniRule"/>
</dbReference>
<sequence>MTDETPTAPAATGTTGARRSSRLAAVQTLYQMEFTGTSARLAIAEFMRHRLGTTADPTADAGEEEPLEAPDRLLFAAIVEGVKDRTGELDTLIGSALSGEWKVERLEVILRAILRAGTFELLTRPDTAPAIIINDYVDVAHAFFTQKEPGLVNAVLDRLGRRLRQGMEEGRRAGTGTAG</sequence>
<feature type="domain" description="NusB/RsmB/TIM44" evidence="7">
    <location>
        <begin position="20"/>
        <end position="159"/>
    </location>
</feature>